<evidence type="ECO:0000256" key="2">
    <source>
        <dbReference type="ARBA" id="ARBA00022692"/>
    </source>
</evidence>
<evidence type="ECO:0000256" key="6">
    <source>
        <dbReference type="SAM" id="Phobius"/>
    </source>
</evidence>
<evidence type="ECO:0000259" key="7">
    <source>
        <dbReference type="Pfam" id="PF01490"/>
    </source>
</evidence>
<sequence>MSDRDGGDFGDEIEMKTLLGEDDELDEDVSELPISDPTVAPFSPSNKGHGHGGHGGHGHGGAPGTASSSSVAANIFISFVGAGILGLPSAFSKGGWVLSSGITAIVCFLSVKAMMLLIETRKILEEKGHNDVEGYGDVGRIVSGARGENLVNLFLVISQTGFATAYIIFISRNLLSVFGMPSLVTCLCVIPFLGYLVNLRSMAGLAPFSLFADFANILGLFIVFCQDVSYLPLNHEHVTAFNFSYLLYVTSVTVYCFEGVGLILPLESSSADRQGFPRLLSIVLASITCLMICFGTLGYMGFGHETLSPITLNLSGPIANVVKLSLCTGLYLTYPVMMFPVNTVLEEVFSVSYGSKSVRFRVMVVIGTSFIAWSVPDFGVFIAFVGASICMILGFVMPAYFHLQVLDGKATPKQKMIDYGLIAFGVVMGSLGTLESGKDLIDVVVFGKDLDAE</sequence>
<comment type="caution">
    <text evidence="8">The sequence shown here is derived from an EMBL/GenBank/DDBJ whole genome shotgun (WGS) entry which is preliminary data.</text>
</comment>
<reference evidence="9" key="1">
    <citation type="journal article" date="2023" name="Commun. Biol.">
        <title>Genome analysis of Parmales, the sister group of diatoms, reveals the evolutionary specialization of diatoms from phago-mixotrophs to photoautotrophs.</title>
        <authorList>
            <person name="Ban H."/>
            <person name="Sato S."/>
            <person name="Yoshikawa S."/>
            <person name="Yamada K."/>
            <person name="Nakamura Y."/>
            <person name="Ichinomiya M."/>
            <person name="Sato N."/>
            <person name="Blanc-Mathieu R."/>
            <person name="Endo H."/>
            <person name="Kuwata A."/>
            <person name="Ogata H."/>
        </authorList>
    </citation>
    <scope>NUCLEOTIDE SEQUENCE [LARGE SCALE GENOMIC DNA]</scope>
</reference>
<dbReference type="AlphaFoldDB" id="A0A9W7G1Y9"/>
<feature type="transmembrane region" description="Helical" evidence="6">
    <location>
        <begin position="97"/>
        <end position="118"/>
    </location>
</feature>
<dbReference type="GO" id="GO:0015179">
    <property type="term" value="F:L-amino acid transmembrane transporter activity"/>
    <property type="evidence" value="ECO:0007669"/>
    <property type="project" value="TreeGrafter"/>
</dbReference>
<comment type="subcellular location">
    <subcellularLocation>
        <location evidence="1">Membrane</location>
        <topology evidence="1">Multi-pass membrane protein</topology>
    </subcellularLocation>
</comment>
<feature type="transmembrane region" description="Helical" evidence="6">
    <location>
        <begin position="358"/>
        <end position="375"/>
    </location>
</feature>
<evidence type="ECO:0000256" key="5">
    <source>
        <dbReference type="SAM" id="MobiDB-lite"/>
    </source>
</evidence>
<evidence type="ECO:0000313" key="9">
    <source>
        <dbReference type="Proteomes" id="UP001165065"/>
    </source>
</evidence>
<dbReference type="OrthoDB" id="1684102at2759"/>
<feature type="domain" description="Amino acid transporter transmembrane" evidence="7">
    <location>
        <begin position="65"/>
        <end position="431"/>
    </location>
</feature>
<organism evidence="8 9">
    <name type="scientific">Triparma columacea</name>
    <dbReference type="NCBI Taxonomy" id="722753"/>
    <lineage>
        <taxon>Eukaryota</taxon>
        <taxon>Sar</taxon>
        <taxon>Stramenopiles</taxon>
        <taxon>Ochrophyta</taxon>
        <taxon>Bolidophyceae</taxon>
        <taxon>Parmales</taxon>
        <taxon>Triparmaceae</taxon>
        <taxon>Triparma</taxon>
    </lineage>
</organism>
<proteinExistence type="predicted"/>
<feature type="transmembrane region" description="Helical" evidence="6">
    <location>
        <begin position="175"/>
        <end position="198"/>
    </location>
</feature>
<dbReference type="Proteomes" id="UP001165065">
    <property type="component" value="Unassembled WGS sequence"/>
</dbReference>
<feature type="region of interest" description="Disordered" evidence="5">
    <location>
        <begin position="1"/>
        <end position="65"/>
    </location>
</feature>
<keyword evidence="2 6" id="KW-0812">Transmembrane</keyword>
<feature type="transmembrane region" description="Helical" evidence="6">
    <location>
        <begin position="415"/>
        <end position="434"/>
    </location>
</feature>
<dbReference type="Pfam" id="PF01490">
    <property type="entry name" value="Aa_trans"/>
    <property type="match status" value="1"/>
</dbReference>
<feature type="transmembrane region" description="Helical" evidence="6">
    <location>
        <begin position="279"/>
        <end position="302"/>
    </location>
</feature>
<feature type="transmembrane region" description="Helical" evidence="6">
    <location>
        <begin position="150"/>
        <end position="169"/>
    </location>
</feature>
<dbReference type="GO" id="GO:0005774">
    <property type="term" value="C:vacuolar membrane"/>
    <property type="evidence" value="ECO:0007669"/>
    <property type="project" value="TreeGrafter"/>
</dbReference>
<gene>
    <name evidence="8" type="ORF">TrCOL_g8330</name>
</gene>
<dbReference type="InterPro" id="IPR013057">
    <property type="entry name" value="AA_transpt_TM"/>
</dbReference>
<dbReference type="PANTHER" id="PTHR22950">
    <property type="entry name" value="AMINO ACID TRANSPORTER"/>
    <property type="match status" value="1"/>
</dbReference>
<evidence type="ECO:0000256" key="1">
    <source>
        <dbReference type="ARBA" id="ARBA00004141"/>
    </source>
</evidence>
<name>A0A9W7G1Y9_9STRA</name>
<evidence type="ECO:0000256" key="3">
    <source>
        <dbReference type="ARBA" id="ARBA00022989"/>
    </source>
</evidence>
<feature type="transmembrane region" description="Helical" evidence="6">
    <location>
        <begin position="245"/>
        <end position="267"/>
    </location>
</feature>
<dbReference type="PANTHER" id="PTHR22950:SF349">
    <property type="entry name" value="AMINO ACID TRANSPORTER TRANSMEMBRANE DOMAIN-CONTAINING PROTEIN"/>
    <property type="match status" value="1"/>
</dbReference>
<feature type="compositionally biased region" description="Basic residues" evidence="5">
    <location>
        <begin position="48"/>
        <end position="57"/>
    </location>
</feature>
<protein>
    <recommendedName>
        <fullName evidence="7">Amino acid transporter transmembrane domain-containing protein</fullName>
    </recommendedName>
</protein>
<keyword evidence="4 6" id="KW-0472">Membrane</keyword>
<keyword evidence="9" id="KW-1185">Reference proteome</keyword>
<accession>A0A9W7G1Y9</accession>
<feature type="transmembrane region" description="Helical" evidence="6">
    <location>
        <begin position="71"/>
        <end position="91"/>
    </location>
</feature>
<feature type="transmembrane region" description="Helical" evidence="6">
    <location>
        <begin position="210"/>
        <end position="233"/>
    </location>
</feature>
<feature type="transmembrane region" description="Helical" evidence="6">
    <location>
        <begin position="314"/>
        <end position="337"/>
    </location>
</feature>
<keyword evidence="3 6" id="KW-1133">Transmembrane helix</keyword>
<dbReference type="EMBL" id="BRYA01000664">
    <property type="protein sequence ID" value="GMI28527.1"/>
    <property type="molecule type" value="Genomic_DNA"/>
</dbReference>
<evidence type="ECO:0000313" key="8">
    <source>
        <dbReference type="EMBL" id="GMI28527.1"/>
    </source>
</evidence>
<feature type="compositionally biased region" description="Acidic residues" evidence="5">
    <location>
        <begin position="20"/>
        <end position="30"/>
    </location>
</feature>
<feature type="transmembrane region" description="Helical" evidence="6">
    <location>
        <begin position="381"/>
        <end position="403"/>
    </location>
</feature>
<evidence type="ECO:0000256" key="4">
    <source>
        <dbReference type="ARBA" id="ARBA00023136"/>
    </source>
</evidence>